<keyword evidence="2" id="KW-0479">Metal-binding</keyword>
<evidence type="ECO:0000259" key="5">
    <source>
        <dbReference type="Pfam" id="PF00425"/>
    </source>
</evidence>
<evidence type="ECO:0000313" key="6">
    <source>
        <dbReference type="EMBL" id="NMU81748.1"/>
    </source>
</evidence>
<keyword evidence="4" id="KW-0456">Lyase</keyword>
<organism evidence="6 7">
    <name type="scientific">Vibrio parahaemolyticus</name>
    <dbReference type="NCBI Taxonomy" id="670"/>
    <lineage>
        <taxon>Bacteria</taxon>
        <taxon>Pseudomonadati</taxon>
        <taxon>Pseudomonadota</taxon>
        <taxon>Gammaproteobacteria</taxon>
        <taxon>Vibrionales</taxon>
        <taxon>Vibrionaceae</taxon>
        <taxon>Vibrio</taxon>
    </lineage>
</organism>
<feature type="domain" description="Chorismate-utilising enzyme C-terminal" evidence="5">
    <location>
        <begin position="2"/>
        <end position="91"/>
    </location>
</feature>
<accession>A0A7Y0SE91</accession>
<dbReference type="PANTHER" id="PTHR11236:SF48">
    <property type="entry name" value="ISOCHORISMATE SYNTHASE MENF"/>
    <property type="match status" value="1"/>
</dbReference>
<dbReference type="AlphaFoldDB" id="A0A7Y0SE91"/>
<evidence type="ECO:0000256" key="4">
    <source>
        <dbReference type="ARBA" id="ARBA00023239"/>
    </source>
</evidence>
<keyword evidence="3" id="KW-0460">Magnesium</keyword>
<dbReference type="Pfam" id="PF00425">
    <property type="entry name" value="Chorismate_bind"/>
    <property type="match status" value="1"/>
</dbReference>
<dbReference type="SUPFAM" id="SSF56322">
    <property type="entry name" value="ADC synthase"/>
    <property type="match status" value="1"/>
</dbReference>
<name>A0A7Y0SE91_VIBPH</name>
<evidence type="ECO:0000256" key="3">
    <source>
        <dbReference type="ARBA" id="ARBA00022842"/>
    </source>
</evidence>
<dbReference type="GO" id="GO:0000162">
    <property type="term" value="P:L-tryptophan biosynthetic process"/>
    <property type="evidence" value="ECO:0007669"/>
    <property type="project" value="TreeGrafter"/>
</dbReference>
<dbReference type="Gene3D" id="3.60.120.10">
    <property type="entry name" value="Anthranilate synthase"/>
    <property type="match status" value="1"/>
</dbReference>
<comment type="caution">
    <text evidence="6">The sequence shown here is derived from an EMBL/GenBank/DDBJ whole genome shotgun (WGS) entry which is preliminary data.</text>
</comment>
<evidence type="ECO:0000256" key="1">
    <source>
        <dbReference type="ARBA" id="ARBA00001946"/>
    </source>
</evidence>
<gene>
    <name evidence="6" type="ORF">HKB16_02520</name>
</gene>
<feature type="non-terminal residue" evidence="6">
    <location>
        <position position="92"/>
    </location>
</feature>
<proteinExistence type="predicted"/>
<dbReference type="InterPro" id="IPR019999">
    <property type="entry name" value="Anth_synth_I-like"/>
</dbReference>
<evidence type="ECO:0000256" key="2">
    <source>
        <dbReference type="ARBA" id="ARBA00022723"/>
    </source>
</evidence>
<dbReference type="InterPro" id="IPR015890">
    <property type="entry name" value="Chorismate_C"/>
</dbReference>
<reference evidence="6 7" key="1">
    <citation type="submission" date="2020-04" db="EMBL/GenBank/DDBJ databases">
        <title>Whole-genome sequencing of Vibrio spp. from China reveals different genetic environments of blaCTX-M-14 among diverse lineages.</title>
        <authorList>
            <person name="Zheng Z."/>
            <person name="Ye L."/>
            <person name="Chen S."/>
        </authorList>
    </citation>
    <scope>NUCLEOTIDE SEQUENCE [LARGE SCALE GENOMIC DNA]</scope>
    <source>
        <strain evidence="6 7">Vb0551</strain>
    </source>
</reference>
<dbReference type="GO" id="GO:0046872">
    <property type="term" value="F:metal ion binding"/>
    <property type="evidence" value="ECO:0007669"/>
    <property type="project" value="UniProtKB-KW"/>
</dbReference>
<dbReference type="InterPro" id="IPR005801">
    <property type="entry name" value="ADC_synthase"/>
</dbReference>
<dbReference type="PANTHER" id="PTHR11236">
    <property type="entry name" value="AMINOBENZOATE/ANTHRANILATE SYNTHASE"/>
    <property type="match status" value="1"/>
</dbReference>
<evidence type="ECO:0000313" key="7">
    <source>
        <dbReference type="Proteomes" id="UP000518904"/>
    </source>
</evidence>
<dbReference type="GO" id="GO:0016829">
    <property type="term" value="F:lyase activity"/>
    <property type="evidence" value="ECO:0007669"/>
    <property type="project" value="UniProtKB-KW"/>
</dbReference>
<protein>
    <submittedName>
        <fullName evidence="6">Anthranilate synthase component I</fullName>
    </submittedName>
</protein>
<sequence length="92" mass="10250">NKIKEAIFSGDAYQVVLSQCFTKRTAASPVSIYRAIRSLNPSPYMFLITNKNSAVVGASPEMLVRLRNGKLCYRPIAGTRPRSSDQITDERL</sequence>
<dbReference type="EMBL" id="JABCLB010000315">
    <property type="protein sequence ID" value="NMU81748.1"/>
    <property type="molecule type" value="Genomic_DNA"/>
</dbReference>
<dbReference type="Proteomes" id="UP000518904">
    <property type="component" value="Unassembled WGS sequence"/>
</dbReference>
<comment type="cofactor">
    <cofactor evidence="1">
        <name>Mg(2+)</name>
        <dbReference type="ChEBI" id="CHEBI:18420"/>
    </cofactor>
</comment>
<feature type="non-terminal residue" evidence="6">
    <location>
        <position position="1"/>
    </location>
</feature>